<feature type="non-terminal residue" evidence="3">
    <location>
        <position position="1"/>
    </location>
</feature>
<feature type="signal peptide" evidence="1">
    <location>
        <begin position="1"/>
        <end position="16"/>
    </location>
</feature>
<dbReference type="InterPro" id="IPR041577">
    <property type="entry name" value="RT_RNaseH_2"/>
</dbReference>
<keyword evidence="1" id="KW-0732">Signal</keyword>
<dbReference type="Pfam" id="PF17919">
    <property type="entry name" value="RT_RNaseH_2"/>
    <property type="match status" value="1"/>
</dbReference>
<organism evidence="3 4">
    <name type="scientific">Punica granatum</name>
    <name type="common">Pomegranate</name>
    <dbReference type="NCBI Taxonomy" id="22663"/>
    <lineage>
        <taxon>Eukaryota</taxon>
        <taxon>Viridiplantae</taxon>
        <taxon>Streptophyta</taxon>
        <taxon>Embryophyta</taxon>
        <taxon>Tracheophyta</taxon>
        <taxon>Spermatophyta</taxon>
        <taxon>Magnoliopsida</taxon>
        <taxon>eudicotyledons</taxon>
        <taxon>Gunneridae</taxon>
        <taxon>Pentapetalae</taxon>
        <taxon>rosids</taxon>
        <taxon>malvids</taxon>
        <taxon>Myrtales</taxon>
        <taxon>Lythraceae</taxon>
        <taxon>Punica</taxon>
    </lineage>
</organism>
<evidence type="ECO:0000313" key="4">
    <source>
        <dbReference type="Proteomes" id="UP000233551"/>
    </source>
</evidence>
<feature type="domain" description="Reverse transcriptase/retrotransposon-derived protein RNase H-like" evidence="2">
    <location>
        <begin position="128"/>
        <end position="200"/>
    </location>
</feature>
<evidence type="ECO:0000259" key="2">
    <source>
        <dbReference type="Pfam" id="PF17919"/>
    </source>
</evidence>
<reference evidence="3 4" key="1">
    <citation type="submission" date="2017-11" db="EMBL/GenBank/DDBJ databases">
        <title>De-novo sequencing of pomegranate (Punica granatum L.) genome.</title>
        <authorList>
            <person name="Akparov Z."/>
            <person name="Amiraslanov A."/>
            <person name="Hajiyeva S."/>
            <person name="Abbasov M."/>
            <person name="Kaur K."/>
            <person name="Hamwieh A."/>
            <person name="Solovyev V."/>
            <person name="Salamov A."/>
            <person name="Braich B."/>
            <person name="Kosarev P."/>
            <person name="Mahmoud A."/>
            <person name="Hajiyev E."/>
            <person name="Babayeva S."/>
            <person name="Izzatullayeva V."/>
            <person name="Mammadov A."/>
            <person name="Mammadov A."/>
            <person name="Sharifova S."/>
            <person name="Ojaghi J."/>
            <person name="Eynullazada K."/>
            <person name="Bayramov B."/>
            <person name="Abdulazimova A."/>
            <person name="Shahmuradov I."/>
        </authorList>
    </citation>
    <scope>NUCLEOTIDE SEQUENCE [LARGE SCALE GENOMIC DNA]</scope>
    <source>
        <strain evidence="4">cv. AG2017</strain>
        <tissue evidence="3">Leaf</tissue>
    </source>
</reference>
<accession>A0A2I0IKQ3</accession>
<dbReference type="AlphaFoldDB" id="A0A2I0IKQ3"/>
<proteinExistence type="predicted"/>
<dbReference type="InterPro" id="IPR043502">
    <property type="entry name" value="DNA/RNA_pol_sf"/>
</dbReference>
<feature type="chain" id="PRO_5014130688" description="Reverse transcriptase/retrotransposon-derived protein RNase H-like domain-containing protein" evidence="1">
    <location>
        <begin position="17"/>
        <end position="383"/>
    </location>
</feature>
<dbReference type="PANTHER" id="PTHR48475">
    <property type="entry name" value="RIBONUCLEASE H"/>
    <property type="match status" value="1"/>
</dbReference>
<sequence>LWLGPLLISLFGKVSQNGVLTDVRENLNLWWRRLGGAGGREEPRLGAVMSEPRYSLNVLRCSGIAAISVFRGRTPKARRETFMTTETSLGKPGRAPEGHLKLVPRPWDCGTNPVREGSGKPMGQNGVLTAYLVQPPVLVPPTPGCPFVLYLTVRRQSLGCMLGQEEESTHTERAIYYMSKKFTDGESNYPEIEKMCCALLTEYDIEYVSRTSVKGQAIVDHLAEFPIEDRTPINLDFPDEGILQVDDEGEKLGCKMYFEGAVNSTGSGIGAVLISPDGRYYPVALNFIDEKRLKELCRGQCYQQRMARAFNARVRHRDFSPGDLVLRKVLHVTPDSRGKFSYKYDGPFVVKEVFSGGVVILSDMDGTENALPVNADPFKKYYP</sequence>
<comment type="caution">
    <text evidence="3">The sequence shown here is derived from an EMBL/GenBank/DDBJ whole genome shotgun (WGS) entry which is preliminary data.</text>
</comment>
<evidence type="ECO:0000313" key="3">
    <source>
        <dbReference type="EMBL" id="PKI44581.1"/>
    </source>
</evidence>
<gene>
    <name evidence="3" type="ORF">CRG98_035032</name>
</gene>
<dbReference type="SUPFAM" id="SSF56672">
    <property type="entry name" value="DNA/RNA polymerases"/>
    <property type="match status" value="1"/>
</dbReference>
<dbReference type="Proteomes" id="UP000233551">
    <property type="component" value="Unassembled WGS sequence"/>
</dbReference>
<dbReference type="PANTHER" id="PTHR48475:SF1">
    <property type="entry name" value="RNASE H TYPE-1 DOMAIN-CONTAINING PROTEIN"/>
    <property type="match status" value="1"/>
</dbReference>
<dbReference type="EMBL" id="PGOL01002862">
    <property type="protein sequence ID" value="PKI44581.1"/>
    <property type="molecule type" value="Genomic_DNA"/>
</dbReference>
<evidence type="ECO:0000256" key="1">
    <source>
        <dbReference type="SAM" id="SignalP"/>
    </source>
</evidence>
<keyword evidence="4" id="KW-1185">Reference proteome</keyword>
<protein>
    <recommendedName>
        <fullName evidence="2">Reverse transcriptase/retrotransposon-derived protein RNase H-like domain-containing protein</fullName>
    </recommendedName>
</protein>
<name>A0A2I0IKQ3_PUNGR</name>